<evidence type="ECO:0000256" key="6">
    <source>
        <dbReference type="SAM" id="SignalP"/>
    </source>
</evidence>
<dbReference type="EMBL" id="MLYO01000032">
    <property type="protein sequence ID" value="OIK04057.1"/>
    <property type="molecule type" value="Genomic_DNA"/>
</dbReference>
<gene>
    <name evidence="7" type="ORF">BIV23_19685</name>
</gene>
<dbReference type="InterPro" id="IPR006311">
    <property type="entry name" value="TAT_signal"/>
</dbReference>
<evidence type="ECO:0000313" key="8">
    <source>
        <dbReference type="Proteomes" id="UP000179642"/>
    </source>
</evidence>
<feature type="region of interest" description="Disordered" evidence="4">
    <location>
        <begin position="77"/>
        <end position="110"/>
    </location>
</feature>
<comment type="caution">
    <text evidence="7">The sequence shown here is derived from an EMBL/GenBank/DDBJ whole genome shotgun (WGS) entry which is preliminary data.</text>
</comment>
<proteinExistence type="predicted"/>
<protein>
    <recommendedName>
        <fullName evidence="9">Peptidase</fullName>
    </recommendedName>
</protein>
<feature type="compositionally biased region" description="Low complexity" evidence="4">
    <location>
        <begin position="262"/>
        <end position="274"/>
    </location>
</feature>
<evidence type="ECO:0000313" key="7">
    <source>
        <dbReference type="EMBL" id="OIK04057.1"/>
    </source>
</evidence>
<keyword evidence="5" id="KW-0472">Membrane</keyword>
<dbReference type="AlphaFoldDB" id="A0A1S2QEI9"/>
<evidence type="ECO:0000256" key="3">
    <source>
        <dbReference type="ARBA" id="ARBA00022825"/>
    </source>
</evidence>
<dbReference type="NCBIfam" id="TIGR01167">
    <property type="entry name" value="LPXTG_anchor"/>
    <property type="match status" value="1"/>
</dbReference>
<keyword evidence="5" id="KW-0812">Transmembrane</keyword>
<dbReference type="PROSITE" id="PS00138">
    <property type="entry name" value="SUBTILASE_SER"/>
    <property type="match status" value="1"/>
</dbReference>
<keyword evidence="6" id="KW-0732">Signal</keyword>
<evidence type="ECO:0000256" key="2">
    <source>
        <dbReference type="ARBA" id="ARBA00022801"/>
    </source>
</evidence>
<keyword evidence="8" id="KW-1185">Reference proteome</keyword>
<feature type="signal peptide" evidence="6">
    <location>
        <begin position="1"/>
        <end position="29"/>
    </location>
</feature>
<evidence type="ECO:0000256" key="5">
    <source>
        <dbReference type="SAM" id="Phobius"/>
    </source>
</evidence>
<dbReference type="RefSeq" id="WP_071382198.1">
    <property type="nucleotide sequence ID" value="NZ_MLYO01000032.1"/>
</dbReference>
<keyword evidence="5" id="KW-1133">Transmembrane helix</keyword>
<name>A0A1S2QEI9_9ACTN</name>
<feature type="region of interest" description="Disordered" evidence="4">
    <location>
        <begin position="262"/>
        <end position="290"/>
    </location>
</feature>
<dbReference type="Proteomes" id="UP000179642">
    <property type="component" value="Unassembled WGS sequence"/>
</dbReference>
<keyword evidence="1" id="KW-0645">Protease</keyword>
<evidence type="ECO:0000256" key="4">
    <source>
        <dbReference type="SAM" id="MobiDB-lite"/>
    </source>
</evidence>
<dbReference type="GO" id="GO:0006508">
    <property type="term" value="P:proteolysis"/>
    <property type="evidence" value="ECO:0007669"/>
    <property type="project" value="UniProtKB-KW"/>
</dbReference>
<evidence type="ECO:0000256" key="1">
    <source>
        <dbReference type="ARBA" id="ARBA00022670"/>
    </source>
</evidence>
<reference evidence="7 8" key="1">
    <citation type="submission" date="2016-10" db="EMBL/GenBank/DDBJ databases">
        <title>Genome sequence of Streptomyces sp. MUSC 1.</title>
        <authorList>
            <person name="Lee L.-H."/>
            <person name="Ser H.-L."/>
            <person name="Law J.W.-F."/>
        </authorList>
    </citation>
    <scope>NUCLEOTIDE SEQUENCE [LARGE SCALE GENOMIC DNA]</scope>
    <source>
        <strain evidence="7 8">MUSC 1</strain>
    </source>
</reference>
<feature type="region of interest" description="Disordered" evidence="4">
    <location>
        <begin position="32"/>
        <end position="62"/>
    </location>
</feature>
<dbReference type="GO" id="GO:0008236">
    <property type="term" value="F:serine-type peptidase activity"/>
    <property type="evidence" value="ECO:0007669"/>
    <property type="project" value="UniProtKB-KW"/>
</dbReference>
<keyword evidence="2" id="KW-0378">Hydrolase</keyword>
<sequence>MKLRRALVAVATTAAVAPAALTMATVAHADDGSASATPTVSASAADSSSEAPTDTASPVATASATAAATAPATASASASDGATAPAGSASAVPSAVPTPTVEPTDLGFCEDQNPQYKATLRIGLSGLPGKIVKGSGWHPFKMTVTNPSKDAIKDIELAAGVGPVKGDNPFTLKQVVLQAYDPDAKQWFDVTDDGTYAFGSLGPGDLPGRTAVDLSFRLDVTAKAPVGKALTIGLGVYPDTKNNCVATGFAAYKVDIVRPGTSTTGSTPVPQTGGEAPLPSKAPAKKGTSHVVPVSDTNAAGSLAHTGTSSALPLIAGIGGAAVVVGAGAVFVVRRRKSGGAAA</sequence>
<accession>A0A1S2QEI9</accession>
<feature type="transmembrane region" description="Helical" evidence="5">
    <location>
        <begin position="311"/>
        <end position="333"/>
    </location>
</feature>
<keyword evidence="3" id="KW-0720">Serine protease</keyword>
<organism evidence="7 8">
    <name type="scientific">Streptomyces monashensis</name>
    <dbReference type="NCBI Taxonomy" id="1678012"/>
    <lineage>
        <taxon>Bacteria</taxon>
        <taxon>Bacillati</taxon>
        <taxon>Actinomycetota</taxon>
        <taxon>Actinomycetes</taxon>
        <taxon>Kitasatosporales</taxon>
        <taxon>Streptomycetaceae</taxon>
        <taxon>Streptomyces</taxon>
    </lineage>
</organism>
<feature type="compositionally biased region" description="Low complexity" evidence="4">
    <location>
        <begin position="77"/>
        <end position="101"/>
    </location>
</feature>
<evidence type="ECO:0008006" key="9">
    <source>
        <dbReference type="Google" id="ProtNLM"/>
    </source>
</evidence>
<dbReference type="InterPro" id="IPR023828">
    <property type="entry name" value="Peptidase_S8_Ser-AS"/>
</dbReference>
<feature type="chain" id="PRO_5010204178" description="Peptidase" evidence="6">
    <location>
        <begin position="30"/>
        <end position="343"/>
    </location>
</feature>
<dbReference type="NCBIfam" id="NF041528">
    <property type="entry name" value="strep_LAETG"/>
    <property type="match status" value="1"/>
</dbReference>
<dbReference type="PROSITE" id="PS51318">
    <property type="entry name" value="TAT"/>
    <property type="match status" value="1"/>
</dbReference>